<name>A0A511MDM2_9NOCA</name>
<evidence type="ECO:0000313" key="1">
    <source>
        <dbReference type="EMBL" id="GEM38198.1"/>
    </source>
</evidence>
<proteinExistence type="predicted"/>
<dbReference type="Proteomes" id="UP000321424">
    <property type="component" value="Unassembled WGS sequence"/>
</dbReference>
<dbReference type="AlphaFoldDB" id="A0A511MDM2"/>
<gene>
    <name evidence="1" type="ORF">NN4_27170</name>
</gene>
<reference evidence="1 2" key="1">
    <citation type="submission" date="2019-07" db="EMBL/GenBank/DDBJ databases">
        <title>Whole genome shotgun sequence of Nocardia ninae NBRC 108245.</title>
        <authorList>
            <person name="Hosoyama A."/>
            <person name="Uohara A."/>
            <person name="Ohji S."/>
            <person name="Ichikawa N."/>
        </authorList>
    </citation>
    <scope>NUCLEOTIDE SEQUENCE [LARGE SCALE GENOMIC DNA]</scope>
    <source>
        <strain evidence="1 2">NBRC 108245</strain>
    </source>
</reference>
<dbReference type="EMBL" id="BJXA01000014">
    <property type="protein sequence ID" value="GEM38198.1"/>
    <property type="molecule type" value="Genomic_DNA"/>
</dbReference>
<protein>
    <recommendedName>
        <fullName evidence="3">Head-to-tail adaptor</fullName>
    </recommendedName>
</protein>
<keyword evidence="2" id="KW-1185">Reference proteome</keyword>
<evidence type="ECO:0000313" key="2">
    <source>
        <dbReference type="Proteomes" id="UP000321424"/>
    </source>
</evidence>
<sequence length="193" mass="20588">MTDASSPTPAAVPVAPIPPLADETALADYENGSPALALAIANALVRDWCGWHIAPTLTETLFLDGSGDRVQMVPTLRLLDLHSVTENDRPIDLAKVRWSPTGYLRRAVAWTTRERGVRIEITHGWATPPPLLVGVVLGIAKRAKDTPASAVRARTAGPFSEQLTVSADGSIGGVALTQVERDLLADYRIVPIA</sequence>
<accession>A0A511MDM2</accession>
<evidence type="ECO:0008006" key="3">
    <source>
        <dbReference type="Google" id="ProtNLM"/>
    </source>
</evidence>
<dbReference type="RefSeq" id="WP_147130237.1">
    <property type="nucleotide sequence ID" value="NZ_BJXA01000014.1"/>
</dbReference>
<comment type="caution">
    <text evidence="1">The sequence shown here is derived from an EMBL/GenBank/DDBJ whole genome shotgun (WGS) entry which is preliminary data.</text>
</comment>
<organism evidence="1 2">
    <name type="scientific">Nocardia ninae NBRC 108245</name>
    <dbReference type="NCBI Taxonomy" id="1210091"/>
    <lineage>
        <taxon>Bacteria</taxon>
        <taxon>Bacillati</taxon>
        <taxon>Actinomycetota</taxon>
        <taxon>Actinomycetes</taxon>
        <taxon>Mycobacteriales</taxon>
        <taxon>Nocardiaceae</taxon>
        <taxon>Nocardia</taxon>
    </lineage>
</organism>
<dbReference type="OrthoDB" id="3838020at2"/>